<evidence type="ECO:0000256" key="11">
    <source>
        <dbReference type="ARBA" id="ARBA00049515"/>
    </source>
</evidence>
<dbReference type="InterPro" id="IPR002320">
    <property type="entry name" value="Thr-tRNA-ligase_IIa"/>
</dbReference>
<dbReference type="InterPro" id="IPR018163">
    <property type="entry name" value="Thr/Ala-tRNA-synth_IIc_edit"/>
</dbReference>
<evidence type="ECO:0000259" key="13">
    <source>
        <dbReference type="PROSITE" id="PS50862"/>
    </source>
</evidence>
<dbReference type="Pfam" id="PF03129">
    <property type="entry name" value="HGTP_anticodon"/>
    <property type="match status" value="1"/>
</dbReference>
<evidence type="ECO:0000259" key="14">
    <source>
        <dbReference type="PROSITE" id="PS51880"/>
    </source>
</evidence>
<dbReference type="HAMAP" id="MF_00184">
    <property type="entry name" value="Thr_tRNA_synth"/>
    <property type="match status" value="1"/>
</dbReference>
<dbReference type="Gene3D" id="3.30.930.10">
    <property type="entry name" value="Bira Bifunctional Protein, Domain 2"/>
    <property type="match status" value="1"/>
</dbReference>
<evidence type="ECO:0000256" key="4">
    <source>
        <dbReference type="ARBA" id="ARBA00022490"/>
    </source>
</evidence>
<dbReference type="CDD" id="cd01667">
    <property type="entry name" value="TGS_ThrRS"/>
    <property type="match status" value="1"/>
</dbReference>
<dbReference type="SMART" id="SM00863">
    <property type="entry name" value="tRNA_SAD"/>
    <property type="match status" value="1"/>
</dbReference>
<dbReference type="InterPro" id="IPR004095">
    <property type="entry name" value="TGS"/>
</dbReference>
<dbReference type="GO" id="GO:0006435">
    <property type="term" value="P:threonyl-tRNA aminoacylation"/>
    <property type="evidence" value="ECO:0007669"/>
    <property type="project" value="InterPro"/>
</dbReference>
<dbReference type="EMBL" id="JAWDEY010000034">
    <property type="protein sequence ID" value="KAK6588185.1"/>
    <property type="molecule type" value="Genomic_DNA"/>
</dbReference>
<dbReference type="AlphaFoldDB" id="A0AAV9XXD2"/>
<evidence type="ECO:0000256" key="6">
    <source>
        <dbReference type="ARBA" id="ARBA00022741"/>
    </source>
</evidence>
<evidence type="ECO:0000313" key="16">
    <source>
        <dbReference type="Proteomes" id="UP001311799"/>
    </source>
</evidence>
<keyword evidence="4" id="KW-0963">Cytoplasm</keyword>
<dbReference type="InterPro" id="IPR002314">
    <property type="entry name" value="aa-tRNA-synt_IIb"/>
</dbReference>
<organism evidence="15 16">
    <name type="scientific">Cryptosporidium xiaoi</name>
    <dbReference type="NCBI Taxonomy" id="659607"/>
    <lineage>
        <taxon>Eukaryota</taxon>
        <taxon>Sar</taxon>
        <taxon>Alveolata</taxon>
        <taxon>Apicomplexa</taxon>
        <taxon>Conoidasida</taxon>
        <taxon>Coccidia</taxon>
        <taxon>Eucoccidiorida</taxon>
        <taxon>Eimeriorina</taxon>
        <taxon>Cryptosporidiidae</taxon>
        <taxon>Cryptosporidium</taxon>
    </lineage>
</organism>
<dbReference type="InterPro" id="IPR012947">
    <property type="entry name" value="tRNA_SAD"/>
</dbReference>
<dbReference type="GO" id="GO:0005739">
    <property type="term" value="C:mitochondrion"/>
    <property type="evidence" value="ECO:0007669"/>
    <property type="project" value="TreeGrafter"/>
</dbReference>
<evidence type="ECO:0000256" key="9">
    <source>
        <dbReference type="ARBA" id="ARBA00023146"/>
    </source>
</evidence>
<dbReference type="NCBIfam" id="TIGR00418">
    <property type="entry name" value="thrS"/>
    <property type="match status" value="1"/>
</dbReference>
<dbReference type="PANTHER" id="PTHR11451">
    <property type="entry name" value="THREONINE-TRNA LIGASE"/>
    <property type="match status" value="1"/>
</dbReference>
<dbReference type="Proteomes" id="UP001311799">
    <property type="component" value="Unassembled WGS sequence"/>
</dbReference>
<evidence type="ECO:0000256" key="10">
    <source>
        <dbReference type="ARBA" id="ARBA00031900"/>
    </source>
</evidence>
<comment type="caution">
    <text evidence="15">The sequence shown here is derived from an EMBL/GenBank/DDBJ whole genome shotgun (WGS) entry which is preliminary data.</text>
</comment>
<dbReference type="InterPro" id="IPR033728">
    <property type="entry name" value="ThrRS_core"/>
</dbReference>
<keyword evidence="5" id="KW-0436">Ligase</keyword>
<evidence type="ECO:0000256" key="8">
    <source>
        <dbReference type="ARBA" id="ARBA00022917"/>
    </source>
</evidence>
<dbReference type="InterPro" id="IPR047246">
    <property type="entry name" value="ThrRS_anticodon"/>
</dbReference>
<dbReference type="SUPFAM" id="SSF52954">
    <property type="entry name" value="Class II aaRS ABD-related"/>
    <property type="match status" value="1"/>
</dbReference>
<feature type="domain" description="Aminoacyl-transfer RNA synthetases class-II family profile" evidence="13">
    <location>
        <begin position="367"/>
        <end position="663"/>
    </location>
</feature>
<protein>
    <recommendedName>
        <fullName evidence="3">threonine--tRNA ligase</fullName>
        <ecNumber evidence="3">6.1.1.3</ecNumber>
    </recommendedName>
    <alternativeName>
        <fullName evidence="10">Threonyl-tRNA synthetase</fullName>
    </alternativeName>
</protein>
<reference evidence="15 16" key="1">
    <citation type="submission" date="2023-10" db="EMBL/GenBank/DDBJ databases">
        <title>Comparative genomics analysis reveals potential genetic determinants of host preference in Cryptosporidium xiaoi.</title>
        <authorList>
            <person name="Xiao L."/>
            <person name="Li J."/>
        </authorList>
    </citation>
    <scope>NUCLEOTIDE SEQUENCE [LARGE SCALE GENOMIC DNA]</scope>
    <source>
        <strain evidence="15 16">52996</strain>
    </source>
</reference>
<dbReference type="PRINTS" id="PR01047">
    <property type="entry name" value="TRNASYNTHTHR"/>
</dbReference>
<evidence type="ECO:0000256" key="12">
    <source>
        <dbReference type="SAM" id="MobiDB-lite"/>
    </source>
</evidence>
<name>A0AAV9XXD2_9CRYT</name>
<feature type="domain" description="TGS" evidence="14">
    <location>
        <begin position="59"/>
        <end position="161"/>
    </location>
</feature>
<dbReference type="EC" id="6.1.1.3" evidence="3"/>
<sequence length="770" mass="87788">MEAKRIQQGTERSLSTVGKIGGEFKVQKKPEFVERRLAIFKALYERQNALLKDKASKNEAIKITLPGGDKKDGVKFQTTPMDIAKQISKKLSESCIVAKVKYSPLDVIEDEIKGIEDDEVEQADQDIKEGECCGSGFDNKNWRLWDANRPLEGNCELVILTFDSKEGRGVFWHSSSHVLGQCLENEYGAQVTIGPALDPGFYYDSYMGTHSVSNTEYSMLENCAKRIVSDKQVFERLECSKEEALDLFRDNPFKLALITSKIPENAKTTVYRCGSFVDLCTGPHIPHTGLIKAFKIMKNSGCNWLGNTENDALQRVYGVSFPDKKELDEYVNMLEEAKKRDHRLLGSNLNLFFFDPSVSPGSCFWLPAGAKMYNKLIEFIRNEYRIRDFTEVITPNIFSCDLWKTSGHYFAYKEDMFLFEVEKKEWGLKPMNCPGHCIMFKYMNPSYKQLPIKLADFGVLHRNEFSGALNGLTRVRRFQQDDAHIFCAPEQIQEEVFKALDFLFFIYGQLGFKFDLFLSTMPKEHLGTEEQWKEAEDSLKEALDKTGRNWKINPGDGAFYGPKIDIMLWDALNRQHQCGTIQLDFQLPIRFNLQYRTDESTASNNCDGDNSETDKQQSVAVTNDSPDAVKQGFKRPVIIHRAILGSVERMSAVILEHTAGKLPFWLSPRQAIVLSISEKTIEYAKSIERELNRRGFDVSGNYSGATINKKIRESQLLQWNYMLVIGENEVKDKKITVRCRDATVPQEVLTLEELISKFSSMGFPSSQANP</sequence>
<comment type="catalytic activity">
    <reaction evidence="11">
        <text>tRNA(Thr) + L-threonine + ATP = L-threonyl-tRNA(Thr) + AMP + diphosphate + H(+)</text>
        <dbReference type="Rhea" id="RHEA:24624"/>
        <dbReference type="Rhea" id="RHEA-COMP:9670"/>
        <dbReference type="Rhea" id="RHEA-COMP:9704"/>
        <dbReference type="ChEBI" id="CHEBI:15378"/>
        <dbReference type="ChEBI" id="CHEBI:30616"/>
        <dbReference type="ChEBI" id="CHEBI:33019"/>
        <dbReference type="ChEBI" id="CHEBI:57926"/>
        <dbReference type="ChEBI" id="CHEBI:78442"/>
        <dbReference type="ChEBI" id="CHEBI:78534"/>
        <dbReference type="ChEBI" id="CHEBI:456215"/>
        <dbReference type="EC" id="6.1.1.3"/>
    </reaction>
</comment>
<dbReference type="PROSITE" id="PS50862">
    <property type="entry name" value="AA_TRNA_LIGASE_II"/>
    <property type="match status" value="1"/>
</dbReference>
<evidence type="ECO:0000256" key="7">
    <source>
        <dbReference type="ARBA" id="ARBA00022840"/>
    </source>
</evidence>
<proteinExistence type="inferred from homology"/>
<evidence type="ECO:0000313" key="15">
    <source>
        <dbReference type="EMBL" id="KAK6588185.1"/>
    </source>
</evidence>
<dbReference type="InterPro" id="IPR045864">
    <property type="entry name" value="aa-tRNA-synth_II/BPL/LPL"/>
</dbReference>
<dbReference type="Pfam" id="PF02824">
    <property type="entry name" value="TGS"/>
    <property type="match status" value="1"/>
</dbReference>
<dbReference type="Gene3D" id="3.10.20.30">
    <property type="match status" value="1"/>
</dbReference>
<comment type="similarity">
    <text evidence="2">Belongs to the class-II aminoacyl-tRNA synthetase family.</text>
</comment>
<evidence type="ECO:0000256" key="1">
    <source>
        <dbReference type="ARBA" id="ARBA00004496"/>
    </source>
</evidence>
<dbReference type="Pfam" id="PF00587">
    <property type="entry name" value="tRNA-synt_2b"/>
    <property type="match status" value="1"/>
</dbReference>
<dbReference type="FunFam" id="3.30.980.10:FF:000005">
    <property type="entry name" value="Threonyl-tRNA synthetase, mitochondrial"/>
    <property type="match status" value="1"/>
</dbReference>
<dbReference type="Gene3D" id="3.30.980.10">
    <property type="entry name" value="Threonyl-trna Synthetase, Chain A, domain 2"/>
    <property type="match status" value="1"/>
</dbReference>
<dbReference type="InterPro" id="IPR004154">
    <property type="entry name" value="Anticodon-bd"/>
</dbReference>
<evidence type="ECO:0000256" key="2">
    <source>
        <dbReference type="ARBA" id="ARBA00008226"/>
    </source>
</evidence>
<evidence type="ECO:0000256" key="5">
    <source>
        <dbReference type="ARBA" id="ARBA00022598"/>
    </source>
</evidence>
<keyword evidence="6" id="KW-0547">Nucleotide-binding</keyword>
<feature type="region of interest" description="Disordered" evidence="12">
    <location>
        <begin position="601"/>
        <end position="627"/>
    </location>
</feature>
<dbReference type="Pfam" id="PF07973">
    <property type="entry name" value="tRNA_SAD"/>
    <property type="match status" value="1"/>
</dbReference>
<accession>A0AAV9XXD2</accession>
<dbReference type="SUPFAM" id="SSF81271">
    <property type="entry name" value="TGS-like"/>
    <property type="match status" value="1"/>
</dbReference>
<evidence type="ECO:0000256" key="3">
    <source>
        <dbReference type="ARBA" id="ARBA00013163"/>
    </source>
</evidence>
<feature type="compositionally biased region" description="Polar residues" evidence="12">
    <location>
        <begin position="616"/>
        <end position="625"/>
    </location>
</feature>
<keyword evidence="8" id="KW-0648">Protein biosynthesis</keyword>
<dbReference type="SUPFAM" id="SSF55681">
    <property type="entry name" value="Class II aaRS and biotin synthetases"/>
    <property type="match status" value="1"/>
</dbReference>
<keyword evidence="9" id="KW-0030">Aminoacyl-tRNA synthetase</keyword>
<keyword evidence="7" id="KW-0067">ATP-binding</keyword>
<dbReference type="InterPro" id="IPR006195">
    <property type="entry name" value="aa-tRNA-synth_II"/>
</dbReference>
<dbReference type="GO" id="GO:0005524">
    <property type="term" value="F:ATP binding"/>
    <property type="evidence" value="ECO:0007669"/>
    <property type="project" value="UniProtKB-KW"/>
</dbReference>
<dbReference type="InterPro" id="IPR012676">
    <property type="entry name" value="TGS-like"/>
</dbReference>
<dbReference type="CDD" id="cd00860">
    <property type="entry name" value="ThrRS_anticodon"/>
    <property type="match status" value="1"/>
</dbReference>
<comment type="subcellular location">
    <subcellularLocation>
        <location evidence="1">Cytoplasm</location>
    </subcellularLocation>
</comment>
<dbReference type="PANTHER" id="PTHR11451:SF46">
    <property type="entry name" value="THREONINE--TRNA LIGASE"/>
    <property type="match status" value="1"/>
</dbReference>
<dbReference type="PROSITE" id="PS51880">
    <property type="entry name" value="TGS"/>
    <property type="match status" value="1"/>
</dbReference>
<keyword evidence="16" id="KW-1185">Reference proteome</keyword>
<dbReference type="SUPFAM" id="SSF55186">
    <property type="entry name" value="ThrRS/AlaRS common domain"/>
    <property type="match status" value="1"/>
</dbReference>
<dbReference type="CDD" id="cd00771">
    <property type="entry name" value="ThrRS_core"/>
    <property type="match status" value="1"/>
</dbReference>
<dbReference type="InterPro" id="IPR012675">
    <property type="entry name" value="Beta-grasp_dom_sf"/>
</dbReference>
<dbReference type="InterPro" id="IPR036621">
    <property type="entry name" value="Anticodon-bd_dom_sf"/>
</dbReference>
<dbReference type="Gene3D" id="3.40.50.800">
    <property type="entry name" value="Anticodon-binding domain"/>
    <property type="match status" value="1"/>
</dbReference>
<dbReference type="GO" id="GO:0004829">
    <property type="term" value="F:threonine-tRNA ligase activity"/>
    <property type="evidence" value="ECO:0007669"/>
    <property type="project" value="UniProtKB-EC"/>
</dbReference>
<gene>
    <name evidence="15" type="ORF">RS030_6917</name>
</gene>